<accession>A0A6A3YAT5</accession>
<dbReference type="Proteomes" id="UP000440367">
    <property type="component" value="Unassembled WGS sequence"/>
</dbReference>
<gene>
    <name evidence="1" type="ORF">PF002_g17431</name>
</gene>
<proteinExistence type="predicted"/>
<evidence type="ECO:0000313" key="2">
    <source>
        <dbReference type="Proteomes" id="UP000440367"/>
    </source>
</evidence>
<evidence type="ECO:0000313" key="1">
    <source>
        <dbReference type="EMBL" id="KAE9215241.1"/>
    </source>
</evidence>
<reference evidence="1 2" key="1">
    <citation type="submission" date="2018-08" db="EMBL/GenBank/DDBJ databases">
        <title>Genomic investigation of the strawberry pathogen Phytophthora fragariae indicates pathogenicity is determined by transcriptional variation in three key races.</title>
        <authorList>
            <person name="Adams T.M."/>
            <person name="Armitage A.D."/>
            <person name="Sobczyk M.K."/>
            <person name="Bates H.J."/>
            <person name="Dunwell J.M."/>
            <person name="Nellist C.F."/>
            <person name="Harrison R.J."/>
        </authorList>
    </citation>
    <scope>NUCLEOTIDE SEQUENCE [LARGE SCALE GENOMIC DNA]</scope>
    <source>
        <strain evidence="1 2">BC-1</strain>
    </source>
</reference>
<organism evidence="1 2">
    <name type="scientific">Phytophthora fragariae</name>
    <dbReference type="NCBI Taxonomy" id="53985"/>
    <lineage>
        <taxon>Eukaryota</taxon>
        <taxon>Sar</taxon>
        <taxon>Stramenopiles</taxon>
        <taxon>Oomycota</taxon>
        <taxon>Peronosporomycetes</taxon>
        <taxon>Peronosporales</taxon>
        <taxon>Peronosporaceae</taxon>
        <taxon>Phytophthora</taxon>
    </lineage>
</organism>
<sequence length="79" mass="7831">MECEAEGNTAAAPTMNEITAGPTVALEGGEMCGAPSAAPSAEAVGDLSVLQSGSGRSRTDLREAYRATPASSLADVGFV</sequence>
<name>A0A6A3YAT5_9STRA</name>
<dbReference type="AlphaFoldDB" id="A0A6A3YAT5"/>
<protein>
    <submittedName>
        <fullName evidence="1">Uncharacterized protein</fullName>
    </submittedName>
</protein>
<comment type="caution">
    <text evidence="1">The sequence shown here is derived from an EMBL/GenBank/DDBJ whole genome shotgun (WGS) entry which is preliminary data.</text>
</comment>
<dbReference type="EMBL" id="QXGD01001084">
    <property type="protein sequence ID" value="KAE9215241.1"/>
    <property type="molecule type" value="Genomic_DNA"/>
</dbReference>